<organism evidence="1 2">
    <name type="scientific">Candidatus Scalindua rubra</name>
    <dbReference type="NCBI Taxonomy" id="1872076"/>
    <lineage>
        <taxon>Bacteria</taxon>
        <taxon>Pseudomonadati</taxon>
        <taxon>Planctomycetota</taxon>
        <taxon>Candidatus Brocadiia</taxon>
        <taxon>Candidatus Brocadiales</taxon>
        <taxon>Candidatus Scalinduaceae</taxon>
        <taxon>Candidatus Scalindua</taxon>
    </lineage>
</organism>
<dbReference type="EMBL" id="MAYW01000055">
    <property type="protein sequence ID" value="ODS32596.1"/>
    <property type="molecule type" value="Genomic_DNA"/>
</dbReference>
<reference evidence="1 2" key="1">
    <citation type="submission" date="2016-07" db="EMBL/GenBank/DDBJ databases">
        <title>Draft genome of Scalindua rubra, obtained from a brine-seawater interface in the Red Sea, sheds light on salt adaptation in anammox bacteria.</title>
        <authorList>
            <person name="Speth D.R."/>
            <person name="Lagkouvardos I."/>
            <person name="Wang Y."/>
            <person name="Qian P.-Y."/>
            <person name="Dutilh B.E."/>
            <person name="Jetten M.S."/>
        </authorList>
    </citation>
    <scope>NUCLEOTIDE SEQUENCE [LARGE SCALE GENOMIC DNA]</scope>
    <source>
        <strain evidence="1">BSI-1</strain>
    </source>
</reference>
<evidence type="ECO:0000313" key="2">
    <source>
        <dbReference type="Proteomes" id="UP000094056"/>
    </source>
</evidence>
<dbReference type="SUPFAM" id="SSF53167">
    <property type="entry name" value="Purine and uridine phosphorylases"/>
    <property type="match status" value="1"/>
</dbReference>
<protein>
    <submittedName>
        <fullName evidence="1">Purine nucleoside phosphorylase</fullName>
    </submittedName>
</protein>
<name>A0A1E3XAD1_9BACT</name>
<dbReference type="InterPro" id="IPR035994">
    <property type="entry name" value="Nucleoside_phosphorylase_sf"/>
</dbReference>
<dbReference type="Proteomes" id="UP000094056">
    <property type="component" value="Unassembled WGS sequence"/>
</dbReference>
<dbReference type="AlphaFoldDB" id="A0A1E3XAD1"/>
<proteinExistence type="predicted"/>
<sequence>MSTRIRVRSLLAIRISIDFLFYEGFSIEEVVHPIRTICGPGISCITNMAAGIKKEKISHDKILTFMKMNEEKANTILKEIIHKFSFYLGTKSKNEERHIRCLKQACLCSNPTFSMTVMTHHVTLNLFQGLFGY</sequence>
<dbReference type="GO" id="GO:0003824">
    <property type="term" value="F:catalytic activity"/>
    <property type="evidence" value="ECO:0007669"/>
    <property type="project" value="InterPro"/>
</dbReference>
<accession>A0A1E3XAD1</accession>
<dbReference type="Gene3D" id="3.40.50.1580">
    <property type="entry name" value="Nucleoside phosphorylase domain"/>
    <property type="match status" value="1"/>
</dbReference>
<evidence type="ECO:0000313" key="1">
    <source>
        <dbReference type="EMBL" id="ODS32596.1"/>
    </source>
</evidence>
<gene>
    <name evidence="1" type="ORF">SCARUB_02248</name>
</gene>
<comment type="caution">
    <text evidence="1">The sequence shown here is derived from an EMBL/GenBank/DDBJ whole genome shotgun (WGS) entry which is preliminary data.</text>
</comment>
<dbReference type="GO" id="GO:0009116">
    <property type="term" value="P:nucleoside metabolic process"/>
    <property type="evidence" value="ECO:0007669"/>
    <property type="project" value="InterPro"/>
</dbReference>